<dbReference type="STRING" id="1797737.A2196_01335"/>
<organism evidence="3 4">
    <name type="scientific">Candidatus Curtissbacteria bacterium RIFOXYA1_FULL_41_14</name>
    <dbReference type="NCBI Taxonomy" id="1797737"/>
    <lineage>
        <taxon>Bacteria</taxon>
        <taxon>Candidatus Curtissiibacteriota</taxon>
    </lineage>
</organism>
<dbReference type="AlphaFoldDB" id="A0A1F5HEE4"/>
<dbReference type="InterPro" id="IPR045584">
    <property type="entry name" value="Pilin-like"/>
</dbReference>
<feature type="region of interest" description="Disordered" evidence="1">
    <location>
        <begin position="1"/>
        <end position="51"/>
    </location>
</feature>
<evidence type="ECO:0000313" key="4">
    <source>
        <dbReference type="Proteomes" id="UP000176751"/>
    </source>
</evidence>
<dbReference type="EMBL" id="MFCA01000013">
    <property type="protein sequence ID" value="OGE02460.1"/>
    <property type="molecule type" value="Genomic_DNA"/>
</dbReference>
<dbReference type="Proteomes" id="UP000176751">
    <property type="component" value="Unassembled WGS sequence"/>
</dbReference>
<accession>A0A1F5HEE4</accession>
<evidence type="ECO:0000313" key="3">
    <source>
        <dbReference type="EMBL" id="OGE02460.1"/>
    </source>
</evidence>
<feature type="transmembrane region" description="Helical" evidence="2">
    <location>
        <begin position="61"/>
        <end position="83"/>
    </location>
</feature>
<dbReference type="SUPFAM" id="SSF54523">
    <property type="entry name" value="Pili subunits"/>
    <property type="match status" value="1"/>
</dbReference>
<keyword evidence="2" id="KW-0812">Transmembrane</keyword>
<evidence type="ECO:0000256" key="1">
    <source>
        <dbReference type="SAM" id="MobiDB-lite"/>
    </source>
</evidence>
<keyword evidence="2" id="KW-0472">Membrane</keyword>
<evidence type="ECO:0008006" key="5">
    <source>
        <dbReference type="Google" id="ProtNLM"/>
    </source>
</evidence>
<evidence type="ECO:0000256" key="2">
    <source>
        <dbReference type="SAM" id="Phobius"/>
    </source>
</evidence>
<dbReference type="InterPro" id="IPR012902">
    <property type="entry name" value="N_methyl_site"/>
</dbReference>
<comment type="caution">
    <text evidence="3">The sequence shown here is derived from an EMBL/GenBank/DDBJ whole genome shotgun (WGS) entry which is preliminary data.</text>
</comment>
<reference evidence="3 4" key="1">
    <citation type="journal article" date="2016" name="Nat. Commun.">
        <title>Thousands of microbial genomes shed light on interconnected biogeochemical processes in an aquifer system.</title>
        <authorList>
            <person name="Anantharaman K."/>
            <person name="Brown C.T."/>
            <person name="Hug L.A."/>
            <person name="Sharon I."/>
            <person name="Castelle C.J."/>
            <person name="Probst A.J."/>
            <person name="Thomas B.C."/>
            <person name="Singh A."/>
            <person name="Wilkins M.J."/>
            <person name="Karaoz U."/>
            <person name="Brodie E.L."/>
            <person name="Williams K.H."/>
            <person name="Hubbard S.S."/>
            <person name="Banfield J.F."/>
        </authorList>
    </citation>
    <scope>NUCLEOTIDE SEQUENCE [LARGE SCALE GENOMIC DNA]</scope>
</reference>
<feature type="compositionally biased region" description="Basic and acidic residues" evidence="1">
    <location>
        <begin position="32"/>
        <end position="49"/>
    </location>
</feature>
<dbReference type="NCBIfam" id="TIGR02532">
    <property type="entry name" value="IV_pilin_GFxxxE"/>
    <property type="match status" value="1"/>
</dbReference>
<gene>
    <name evidence="3" type="ORF">A2196_01335</name>
</gene>
<protein>
    <recommendedName>
        <fullName evidence="5">Type II secretion system protein J</fullName>
    </recommendedName>
</protein>
<keyword evidence="2" id="KW-1133">Transmembrane helix</keyword>
<name>A0A1F5HEE4_9BACT</name>
<sequence>MKKQDPNHHPFPKRHSRSVPGNNKVHSGSELFKPHPRGEVEAKPREHPPGGEASGFTVVELLVAVSVLAIVSTILAAFFFNFFKSFHKGEDYARLQNDSIAASLLLEKELRATTEVIDPSSNTLTIRAYAVSSSSPPDEVRYFIENGQIKRGLIPPTGSPPDYTYDPASETVKAIANNVISDPLFEYFDQDGTQLTPPILAASITLIKVNLTIDDDPGKPPEAISTSFQIQLRNLKTNN</sequence>
<proteinExistence type="predicted"/>